<dbReference type="InterPro" id="IPR003599">
    <property type="entry name" value="Ig_sub"/>
</dbReference>
<keyword evidence="3" id="KW-1185">Reference proteome</keyword>
<evidence type="ECO:0000313" key="2">
    <source>
        <dbReference type="Ensembl" id="ENSKMAP00000010810.1"/>
    </source>
</evidence>
<accession>A0A3Q3A4N6</accession>
<organism evidence="2 3">
    <name type="scientific">Kryptolebias marmoratus</name>
    <name type="common">Mangrove killifish</name>
    <name type="synonym">Rivulus marmoratus</name>
    <dbReference type="NCBI Taxonomy" id="37003"/>
    <lineage>
        <taxon>Eukaryota</taxon>
        <taxon>Metazoa</taxon>
        <taxon>Chordata</taxon>
        <taxon>Craniata</taxon>
        <taxon>Vertebrata</taxon>
        <taxon>Euteleostomi</taxon>
        <taxon>Actinopterygii</taxon>
        <taxon>Neopterygii</taxon>
        <taxon>Teleostei</taxon>
        <taxon>Neoteleostei</taxon>
        <taxon>Acanthomorphata</taxon>
        <taxon>Ovalentaria</taxon>
        <taxon>Atherinomorphae</taxon>
        <taxon>Cyprinodontiformes</taxon>
        <taxon>Rivulidae</taxon>
        <taxon>Kryptolebias</taxon>
    </lineage>
</organism>
<dbReference type="InterPro" id="IPR036179">
    <property type="entry name" value="Ig-like_dom_sf"/>
</dbReference>
<protein>
    <recommendedName>
        <fullName evidence="1">Ig-like domain-containing protein</fullName>
    </recommendedName>
</protein>
<dbReference type="STRING" id="37003.ENSKMAP00000010810"/>
<reference evidence="2" key="2">
    <citation type="submission" date="2025-09" db="UniProtKB">
        <authorList>
            <consortium name="Ensembl"/>
        </authorList>
    </citation>
    <scope>IDENTIFICATION</scope>
</reference>
<dbReference type="AlphaFoldDB" id="A0A3Q3A4N6"/>
<dbReference type="Ensembl" id="ENSKMAT00000010974.1">
    <property type="protein sequence ID" value="ENSKMAP00000010810.1"/>
    <property type="gene ID" value="ENSKMAG00000008107.1"/>
</dbReference>
<reference evidence="2" key="1">
    <citation type="submission" date="2025-08" db="UniProtKB">
        <authorList>
            <consortium name="Ensembl"/>
        </authorList>
    </citation>
    <scope>IDENTIFICATION</scope>
</reference>
<name>A0A3Q3A4N6_KRYMA</name>
<dbReference type="InterPro" id="IPR013783">
    <property type="entry name" value="Ig-like_fold"/>
</dbReference>
<evidence type="ECO:0000313" key="3">
    <source>
        <dbReference type="Proteomes" id="UP000264800"/>
    </source>
</evidence>
<dbReference type="Proteomes" id="UP000264800">
    <property type="component" value="Unplaced"/>
</dbReference>
<evidence type="ECO:0000259" key="1">
    <source>
        <dbReference type="PROSITE" id="PS50835"/>
    </source>
</evidence>
<dbReference type="Pfam" id="PF13927">
    <property type="entry name" value="Ig_3"/>
    <property type="match status" value="1"/>
</dbReference>
<dbReference type="PROSITE" id="PS50835">
    <property type="entry name" value="IG_LIKE"/>
    <property type="match status" value="1"/>
</dbReference>
<feature type="domain" description="Ig-like" evidence="1">
    <location>
        <begin position="31"/>
        <end position="129"/>
    </location>
</feature>
<dbReference type="InterPro" id="IPR007110">
    <property type="entry name" value="Ig-like_dom"/>
</dbReference>
<dbReference type="SMART" id="SM00409">
    <property type="entry name" value="IG"/>
    <property type="match status" value="1"/>
</dbReference>
<sequence>MVCCGPDVPSAAGLSMGQRLSIWVLVYFRPPQLHRSGSGSRDAQESNVSVRAGAPLLLHCITSLSGTTTTFFWLAPNSEYVVPPGNNGSLKMFPNGSLEIVAAREEDSGIYLCMAQDQDRNETREVNVSVWEKAPQKRSSCFVFIHRFWFSADPPTVESEPS</sequence>
<dbReference type="Gene3D" id="2.60.40.10">
    <property type="entry name" value="Immunoglobulins"/>
    <property type="match status" value="1"/>
</dbReference>
<dbReference type="SUPFAM" id="SSF48726">
    <property type="entry name" value="Immunoglobulin"/>
    <property type="match status" value="1"/>
</dbReference>
<proteinExistence type="predicted"/>